<protein>
    <submittedName>
        <fullName evidence="2">Hypothetical cytosolic protein</fullName>
    </submittedName>
</protein>
<dbReference type="KEGG" id="cbu:CBU_0507"/>
<dbReference type="EnsemblBacteria" id="AAO90055">
    <property type="protein sequence ID" value="AAO90055"/>
    <property type="gene ID" value="CBU_0507"/>
</dbReference>
<gene>
    <name evidence="2" type="ordered locus">CBU_0507</name>
</gene>
<dbReference type="Proteomes" id="UP000002671">
    <property type="component" value="Chromosome"/>
</dbReference>
<evidence type="ECO:0000313" key="3">
    <source>
        <dbReference type="Proteomes" id="UP000002671"/>
    </source>
</evidence>
<dbReference type="GeneID" id="1208391"/>
<dbReference type="eggNOG" id="COG5464">
    <property type="taxonomic scope" value="Bacteria"/>
</dbReference>
<dbReference type="InterPro" id="IPR025587">
    <property type="entry name" value="DUF4351"/>
</dbReference>
<sequence>MIIGNMAVAHQAKDTAWKEILEAYFQKFIEFCLTDLYQLIAWEKSWESLDKELLAITKDSITGKRILDKLFRVYFKSGEEQWVLVHLEVQGERESGFAERMLIYGYRIYDRYQKPVVSCAILTDRNPNWRPNHYETEVAGSRLRIDFRVVKLLDYAKQEVELESSPNPFASVILSYLAALKVKRSPEAIRLQTKLSLTKRLYRKGYTKEQIIRLYVFVDWMIHLSEPLEIEYRETLYHWEKEKKMPYISTIERFGIQKGIQQGLEQGIQQGIQQGLQKGLQQGLQRGLQKGRREGEYTLLLQLLQRKFPDLSTTYREKLDQADAETLLKWGERLLDAKTLEEIFNE</sequence>
<feature type="domain" description="DUF4351" evidence="1">
    <location>
        <begin position="289"/>
        <end position="343"/>
    </location>
</feature>
<evidence type="ECO:0000259" key="1">
    <source>
        <dbReference type="Pfam" id="PF14261"/>
    </source>
</evidence>
<reference evidence="2 3" key="2">
    <citation type="journal article" date="2009" name="Infect. Immun.">
        <title>Comparative genomics reveal extensive transposon-mediated genomic plasticity and diversity among potential effector proteins within the genus Coxiella.</title>
        <authorList>
            <person name="Beare P.A."/>
            <person name="Unsworth N."/>
            <person name="Andoh M."/>
            <person name="Voth D.E."/>
            <person name="Omsland A."/>
            <person name="Gilk S.D."/>
            <person name="Williams K.P."/>
            <person name="Sobral B.W."/>
            <person name="Kupko J.J.III."/>
            <person name="Porcella S.F."/>
            <person name="Samuel J.E."/>
            <person name="Heinzen R.A."/>
        </authorList>
    </citation>
    <scope>NUCLEOTIDE SEQUENCE [LARGE SCALE GENOMIC DNA]</scope>
    <source>
        <strain evidence="3">RSA 493 / Nine Mile phase I</strain>
    </source>
</reference>
<organism evidence="2 3">
    <name type="scientific">Coxiella burnetii (strain RSA 493 / Nine Mile phase I)</name>
    <dbReference type="NCBI Taxonomy" id="227377"/>
    <lineage>
        <taxon>Bacteria</taxon>
        <taxon>Pseudomonadati</taxon>
        <taxon>Pseudomonadota</taxon>
        <taxon>Gammaproteobacteria</taxon>
        <taxon>Legionellales</taxon>
        <taxon>Coxiellaceae</taxon>
        <taxon>Coxiella</taxon>
    </lineage>
</organism>
<name>Q83E27_COXBU</name>
<dbReference type="PANTHER" id="PTHR35586">
    <property type="entry name" value="SLL1691 PROTEIN"/>
    <property type="match status" value="1"/>
</dbReference>
<keyword evidence="3" id="KW-1185">Reference proteome</keyword>
<dbReference type="EMBL" id="AE016828">
    <property type="protein sequence ID" value="AAO90055.1"/>
    <property type="molecule type" value="Genomic_DNA"/>
</dbReference>
<dbReference type="HOGENOM" id="CLU_071039_1_1_6"/>
<evidence type="ECO:0000313" key="2">
    <source>
        <dbReference type="EMBL" id="AAO90055.1"/>
    </source>
</evidence>
<dbReference type="Pfam" id="PF14261">
    <property type="entry name" value="DUF4351"/>
    <property type="match status" value="1"/>
</dbReference>
<proteinExistence type="predicted"/>
<reference evidence="2 3" key="1">
    <citation type="journal article" date="2003" name="Proc. Natl. Acad. Sci. U.S.A.">
        <title>Complete genome sequence of the Q-fever pathogen, Coxiella burnetii.</title>
        <authorList>
            <person name="Seshadri R."/>
            <person name="Paulsen I.T."/>
            <person name="Eisen J.A."/>
            <person name="Read T.D."/>
            <person name="Nelson K.E."/>
            <person name="Nelson W.C."/>
            <person name="Ward N.L."/>
            <person name="Tettelin H."/>
            <person name="Davidsen T.M."/>
            <person name="Beanan M.J."/>
            <person name="Deboy R.T."/>
            <person name="Daugherty S.C."/>
            <person name="Brinkac L.M."/>
            <person name="Madupu R."/>
            <person name="Dodson R.J."/>
            <person name="Khouri H.M."/>
            <person name="Lee K.H."/>
            <person name="Carty H.A."/>
            <person name="Scanlan D."/>
            <person name="Heinzen R.A."/>
            <person name="Thompson H.A."/>
            <person name="Samuel J.E."/>
            <person name="Fraser C.M."/>
            <person name="Heidelberg J.F."/>
        </authorList>
    </citation>
    <scope>NUCLEOTIDE SEQUENCE [LARGE SCALE GENOMIC DNA]</scope>
    <source>
        <strain evidence="3">RSA 493 / Nine Mile phase I</strain>
    </source>
</reference>
<dbReference type="PATRIC" id="fig|227377.7.peg.497"/>
<accession>Q83E27</accession>
<dbReference type="PANTHER" id="PTHR35586:SF1">
    <property type="entry name" value="SLL1691 PROTEIN"/>
    <property type="match status" value="1"/>
</dbReference>
<dbReference type="OrthoDB" id="5659804at2"/>
<dbReference type="AlphaFoldDB" id="Q83E27"/>